<dbReference type="Proteomes" id="UP001183202">
    <property type="component" value="Unassembled WGS sequence"/>
</dbReference>
<comment type="caution">
    <text evidence="2">The sequence shown here is derived from an EMBL/GenBank/DDBJ whole genome shotgun (WGS) entry which is preliminary data.</text>
</comment>
<reference evidence="3" key="1">
    <citation type="submission" date="2023-07" db="EMBL/GenBank/DDBJ databases">
        <title>30 novel species of actinomycetes from the DSMZ collection.</title>
        <authorList>
            <person name="Nouioui I."/>
        </authorList>
    </citation>
    <scope>NUCLEOTIDE SEQUENCE [LARGE SCALE GENOMIC DNA]</scope>
    <source>
        <strain evidence="3">DSM 45834</strain>
    </source>
</reference>
<proteinExistence type="predicted"/>
<accession>A0ABU2NI32</accession>
<evidence type="ECO:0000313" key="2">
    <source>
        <dbReference type="EMBL" id="MDT0353554.1"/>
    </source>
</evidence>
<dbReference type="EMBL" id="JAVREJ010000035">
    <property type="protein sequence ID" value="MDT0353554.1"/>
    <property type="molecule type" value="Genomic_DNA"/>
</dbReference>
<sequence>MTREPENLRTDTAWRKSTRSQYNNCVEVRFVGDTVPVRNSRDPDGPVLVFTASEWDAFVEGVKLGEFDRPRP</sequence>
<gene>
    <name evidence="2" type="ORF">RM445_29080</name>
</gene>
<name>A0ABU2NI32_9PSEU</name>
<evidence type="ECO:0000313" key="3">
    <source>
        <dbReference type="Proteomes" id="UP001183202"/>
    </source>
</evidence>
<feature type="domain" description="DUF397" evidence="1">
    <location>
        <begin position="13"/>
        <end position="63"/>
    </location>
</feature>
<organism evidence="2 3">
    <name type="scientific">Pseudonocardia charpentierae</name>
    <dbReference type="NCBI Taxonomy" id="3075545"/>
    <lineage>
        <taxon>Bacteria</taxon>
        <taxon>Bacillati</taxon>
        <taxon>Actinomycetota</taxon>
        <taxon>Actinomycetes</taxon>
        <taxon>Pseudonocardiales</taxon>
        <taxon>Pseudonocardiaceae</taxon>
        <taxon>Pseudonocardia</taxon>
    </lineage>
</organism>
<dbReference type="RefSeq" id="WP_311560065.1">
    <property type="nucleotide sequence ID" value="NZ_JAVREJ010000035.1"/>
</dbReference>
<keyword evidence="3" id="KW-1185">Reference proteome</keyword>
<dbReference type="InterPro" id="IPR007278">
    <property type="entry name" value="DUF397"/>
</dbReference>
<protein>
    <submittedName>
        <fullName evidence="2">DUF397 domain-containing protein</fullName>
    </submittedName>
</protein>
<evidence type="ECO:0000259" key="1">
    <source>
        <dbReference type="Pfam" id="PF04149"/>
    </source>
</evidence>
<dbReference type="Pfam" id="PF04149">
    <property type="entry name" value="DUF397"/>
    <property type="match status" value="1"/>
</dbReference>